<accession>A0AAE1I8X7</accession>
<evidence type="ECO:0000256" key="4">
    <source>
        <dbReference type="ARBA" id="ARBA00038314"/>
    </source>
</evidence>
<name>A0AAE1I8X7_9HYPO</name>
<evidence type="ECO:0000259" key="6">
    <source>
        <dbReference type="Pfam" id="PF08242"/>
    </source>
</evidence>
<evidence type="ECO:0000313" key="8">
    <source>
        <dbReference type="Proteomes" id="UP001273209"/>
    </source>
</evidence>
<feature type="compositionally biased region" description="Basic and acidic residues" evidence="5">
    <location>
        <begin position="10"/>
        <end position="21"/>
    </location>
</feature>
<dbReference type="SUPFAM" id="SSF53335">
    <property type="entry name" value="S-adenosyl-L-methionine-dependent methyltransferases"/>
    <property type="match status" value="1"/>
</dbReference>
<comment type="similarity">
    <text evidence="4">Belongs to the class I-like SAM-binding methyltransferase superfamily.</text>
</comment>
<dbReference type="CDD" id="cd02440">
    <property type="entry name" value="AdoMet_MTases"/>
    <property type="match status" value="1"/>
</dbReference>
<organism evidence="7 8">
    <name type="scientific">Trichoderma aggressivum f. europaeum</name>
    <dbReference type="NCBI Taxonomy" id="173218"/>
    <lineage>
        <taxon>Eukaryota</taxon>
        <taxon>Fungi</taxon>
        <taxon>Dikarya</taxon>
        <taxon>Ascomycota</taxon>
        <taxon>Pezizomycotina</taxon>
        <taxon>Sordariomycetes</taxon>
        <taxon>Hypocreomycetidae</taxon>
        <taxon>Hypocreales</taxon>
        <taxon>Hypocreaceae</taxon>
        <taxon>Trichoderma</taxon>
    </lineage>
</organism>
<sequence>MDIMQTEALDQVHEGCEDGHSRLSSGGEESSSIAHTTTIDQDRLMELAKELFRGTVPRALDFEILLLKRKEDTLHLHQRFSTNAAEKESQVLDRISAARKEARQVAAYTCISEYMFAEPRIDRHFCYQRVVSEARLRKQPLKLVDVGCCVGTDIRQLIHDGFPPGDITGIDIEKRFFTIGFALYNQNRTDSPTTFVQANILDPDFTRRFSHLKGKFDYVHSANVIHLFDYASQVAFLRALAFLAKPGGLVWGRQVTETEDSPTRSVKLEGKGERFTPVEFMRMWTTATGFQGPGIEWTSRI</sequence>
<dbReference type="EMBL" id="JAWRVG010000052">
    <property type="protein sequence ID" value="KAK4063519.1"/>
    <property type="molecule type" value="Genomic_DNA"/>
</dbReference>
<dbReference type="GO" id="GO:0016740">
    <property type="term" value="F:transferase activity"/>
    <property type="evidence" value="ECO:0007669"/>
    <property type="project" value="UniProtKB-KW"/>
</dbReference>
<comment type="caution">
    <text evidence="7">The sequence shown here is derived from an EMBL/GenBank/DDBJ whole genome shotgun (WGS) entry which is preliminary data.</text>
</comment>
<dbReference type="Proteomes" id="UP001273209">
    <property type="component" value="Unassembled WGS sequence"/>
</dbReference>
<dbReference type="PANTHER" id="PTHR35897:SF1">
    <property type="entry name" value="METHYLTRANSFERASE AUSD"/>
    <property type="match status" value="1"/>
</dbReference>
<feature type="domain" description="Methyltransferase type 12" evidence="6">
    <location>
        <begin position="144"/>
        <end position="249"/>
    </location>
</feature>
<evidence type="ECO:0000256" key="5">
    <source>
        <dbReference type="SAM" id="MobiDB-lite"/>
    </source>
</evidence>
<dbReference type="InterPro" id="IPR051654">
    <property type="entry name" value="Meroterpenoid_MTases"/>
</dbReference>
<keyword evidence="8" id="KW-1185">Reference proteome</keyword>
<dbReference type="InterPro" id="IPR029063">
    <property type="entry name" value="SAM-dependent_MTases_sf"/>
</dbReference>
<evidence type="ECO:0000256" key="3">
    <source>
        <dbReference type="ARBA" id="ARBA00022691"/>
    </source>
</evidence>
<dbReference type="GeneID" id="87924253"/>
<dbReference type="RefSeq" id="XP_062751690.1">
    <property type="nucleotide sequence ID" value="XM_062904348.1"/>
</dbReference>
<dbReference type="AlphaFoldDB" id="A0AAE1I8X7"/>
<comment type="pathway">
    <text evidence="1">Secondary metabolite biosynthesis.</text>
</comment>
<dbReference type="InterPro" id="IPR013217">
    <property type="entry name" value="Methyltransf_12"/>
</dbReference>
<protein>
    <recommendedName>
        <fullName evidence="6">Methyltransferase type 12 domain-containing protein</fullName>
    </recommendedName>
</protein>
<keyword evidence="3" id="KW-0949">S-adenosyl-L-methionine</keyword>
<evidence type="ECO:0000313" key="7">
    <source>
        <dbReference type="EMBL" id="KAK4063519.1"/>
    </source>
</evidence>
<proteinExistence type="inferred from homology"/>
<gene>
    <name evidence="7" type="ORF">Triagg1_9396</name>
</gene>
<feature type="region of interest" description="Disordered" evidence="5">
    <location>
        <begin position="1"/>
        <end position="34"/>
    </location>
</feature>
<dbReference type="PANTHER" id="PTHR35897">
    <property type="entry name" value="METHYLTRANSFERASE AUSD"/>
    <property type="match status" value="1"/>
</dbReference>
<reference evidence="7" key="1">
    <citation type="submission" date="2023-11" db="EMBL/GenBank/DDBJ databases">
        <title>The genome sequences of three competitors of mushroom-forming fungi.</title>
        <authorList>
            <person name="Beijen E."/>
            <person name="Ohm R.A."/>
        </authorList>
    </citation>
    <scope>NUCLEOTIDE SEQUENCE</scope>
    <source>
        <strain evidence="7">CBS 100526</strain>
    </source>
</reference>
<evidence type="ECO:0000256" key="2">
    <source>
        <dbReference type="ARBA" id="ARBA00022679"/>
    </source>
</evidence>
<dbReference type="Gene3D" id="3.40.50.150">
    <property type="entry name" value="Vaccinia Virus protein VP39"/>
    <property type="match status" value="1"/>
</dbReference>
<dbReference type="Pfam" id="PF08242">
    <property type="entry name" value="Methyltransf_12"/>
    <property type="match status" value="1"/>
</dbReference>
<keyword evidence="2" id="KW-0808">Transferase</keyword>
<evidence type="ECO:0000256" key="1">
    <source>
        <dbReference type="ARBA" id="ARBA00005179"/>
    </source>
</evidence>